<dbReference type="EMBL" id="NILC01000026">
    <property type="protein sequence ID" value="TWL25307.1"/>
    <property type="molecule type" value="Genomic_DNA"/>
</dbReference>
<protein>
    <recommendedName>
        <fullName evidence="3">DNA strand exchange inhibitor protein</fullName>
    </recommendedName>
</protein>
<dbReference type="RefSeq" id="WP_073425983.1">
    <property type="nucleotide sequence ID" value="NZ_CAMFKN010000002.1"/>
</dbReference>
<name>A0A8B5YA21_BACLI</name>
<dbReference type="AlphaFoldDB" id="A0A8B5YA21"/>
<evidence type="ECO:0000313" key="2">
    <source>
        <dbReference type="Proteomes" id="UP000435910"/>
    </source>
</evidence>
<comment type="caution">
    <text evidence="1">The sequence shown here is derived from an EMBL/GenBank/DDBJ whole genome shotgun (WGS) entry which is preliminary data.</text>
</comment>
<accession>A0A8B5YA21</accession>
<dbReference type="Proteomes" id="UP000435910">
    <property type="component" value="Unassembled WGS sequence"/>
</dbReference>
<reference evidence="1 2" key="1">
    <citation type="submission" date="2019-06" db="EMBL/GenBank/DDBJ databases">
        <title>Genome sequence analysis of &gt;100 Bacillus licheniformis strains suggests intrinsic resistance to this species.</title>
        <authorList>
            <person name="Wels M."/>
            <person name="Siezen R.J."/>
            <person name="Johansen E."/>
            <person name="Stuer-Lauridsen B."/>
            <person name="Bjerre K."/>
            <person name="Nielsen B.K.K."/>
        </authorList>
    </citation>
    <scope>NUCLEOTIDE SEQUENCE [LARGE SCALE GENOMIC DNA]</scope>
    <source>
        <strain evidence="1 2">BAC-16736</strain>
    </source>
</reference>
<gene>
    <name evidence="1" type="ORF">CHCC16736_4190</name>
</gene>
<evidence type="ECO:0000313" key="1">
    <source>
        <dbReference type="EMBL" id="TWL25307.1"/>
    </source>
</evidence>
<evidence type="ECO:0008006" key="3">
    <source>
        <dbReference type="Google" id="ProtNLM"/>
    </source>
</evidence>
<organism evidence="1 2">
    <name type="scientific">Bacillus licheniformis</name>
    <dbReference type="NCBI Taxonomy" id="1402"/>
    <lineage>
        <taxon>Bacteria</taxon>
        <taxon>Bacillati</taxon>
        <taxon>Bacillota</taxon>
        <taxon>Bacilli</taxon>
        <taxon>Bacillales</taxon>
        <taxon>Bacillaceae</taxon>
        <taxon>Bacillus</taxon>
    </lineage>
</organism>
<sequence>MSGINTKFSYKQLYTLKRALLEYVQRKGITDDDLKSEQDLLLKINCLIEEMKERNNI</sequence>
<proteinExistence type="predicted"/>